<dbReference type="GeneID" id="35597968"/>
<evidence type="ECO:0000256" key="1">
    <source>
        <dbReference type="SAM" id="Coils"/>
    </source>
</evidence>
<evidence type="ECO:0000313" key="3">
    <source>
        <dbReference type="EMBL" id="CZT16921.1"/>
    </source>
</evidence>
<dbReference type="AlphaFoldDB" id="A0A2D3UP20"/>
<dbReference type="InterPro" id="IPR012337">
    <property type="entry name" value="RNaseH-like_sf"/>
</dbReference>
<feature type="domain" description="Piwi" evidence="2">
    <location>
        <begin position="582"/>
        <end position="917"/>
    </location>
</feature>
<dbReference type="SMART" id="SM01163">
    <property type="entry name" value="DUF1785"/>
    <property type="match status" value="1"/>
</dbReference>
<accession>A0A2D3UP20</accession>
<dbReference type="Proteomes" id="UP000225277">
    <property type="component" value="Unassembled WGS sequence"/>
</dbReference>
<dbReference type="InterPro" id="IPR036085">
    <property type="entry name" value="PAZ_dom_sf"/>
</dbReference>
<name>A0A2D3UP20_9PEZI</name>
<dbReference type="PANTHER" id="PTHR22891">
    <property type="entry name" value="EUKARYOTIC TRANSLATION INITIATION FACTOR 2C"/>
    <property type="match status" value="1"/>
</dbReference>
<dbReference type="STRING" id="112498.A0A2D3UP20"/>
<keyword evidence="4" id="KW-1185">Reference proteome</keyword>
<proteinExistence type="predicted"/>
<keyword evidence="1" id="KW-0175">Coiled coil</keyword>
<dbReference type="Gene3D" id="2.170.260.10">
    <property type="entry name" value="paz domain"/>
    <property type="match status" value="1"/>
</dbReference>
<protein>
    <recommendedName>
        <fullName evidence="2">Piwi domain-containing protein</fullName>
    </recommendedName>
</protein>
<dbReference type="InterPro" id="IPR036397">
    <property type="entry name" value="RNaseH_sf"/>
</dbReference>
<dbReference type="InterPro" id="IPR014811">
    <property type="entry name" value="ArgoL1"/>
</dbReference>
<gene>
    <name evidence="3" type="ORF">RCC_02755</name>
</gene>
<dbReference type="PROSITE" id="PS50822">
    <property type="entry name" value="PIWI"/>
    <property type="match status" value="1"/>
</dbReference>
<reference evidence="3 4" key="1">
    <citation type="submission" date="2016-03" db="EMBL/GenBank/DDBJ databases">
        <authorList>
            <person name="Ploux O."/>
        </authorList>
    </citation>
    <scope>NUCLEOTIDE SEQUENCE [LARGE SCALE GENOMIC DNA]</scope>
    <source>
        <strain evidence="3 4">URUG2</strain>
    </source>
</reference>
<sequence length="972" mass="108931">MSLQRPHQDRPLAPFASYQGAIDTSLITPDTHETMVVTNHITLQPKMNRVSVYTMVMDDLPSDPSARTCPSASIPQQPERKRVFEALCKLQPLQGRDDFTTDYETLWIESALPPPLTFHNVTYHNEIGQPVVVPRVVFKLIHHVNLSRGSPEFAGADTKYYNPVGLTRAVNNLIIHSITSQAPDTLFPSGSNQFFIESKGPLSDSVENDETLPEALQVQRGYYTSIRPGTHNILLNIDIIHGTFLKPMVVSHFLDDMDEYFQHYGDASDLLVGRAVRIMYERPTLEDGIDRNAEANRIKIVLETGEVPQIQQFESGGKMWTVKEWFESQGIVINELHHVCLNVGSTSNSLWLPAELVELMPNQIFDRPLGVDHMKAMSKIADQHPAMNQAAIQEEGLALLEHGSLNNDLSRKLFSGSGKALLQIPATILAAPTIQYRNGIQKPTENNASWDIGGEPFVNFTSPAVKINSKLCVLDFRLADSKPSPGNFAQLWMECCESHGLFAPGWKISPDEAENVMSTHATLPETLDKAEYFREMQQIMETVQEKMKQIVETLQEKQQIMETVKEKQQILETAQETSSATFLVVLLPDVDAAAYAAIKRIGDTKLGMHTICCEAPTICCEELESEGFKFHPYDKMVLRQNLKAPKSQNHTVMDSDVSAFAALASNTLVIGVDVVHPGNDTPSIVAMVGSTDADFATFTGQVRLQRAEQRVLDREVARELVGKSIVNWSTAHPKDKLQRIIYYRDGVEEDEYHLVKENEITAIQEAIIAETKGFDEVSITAIMVSTQHHTSFFAPNDSTTFEDFTGHDSQPPGDQNLNGPVQPGLLVDSIITQPSISNLQDFFLQSHVAPMAGGTARPTHYMILQNDPESSKFTLKQLELLTHAFCYNYAAATEAVPYCTPAYYADQLCDRVHQYLKSYLGVERPCLEPYVGESLDDFRERIRDYIVDDTNWIAEGRDNPWHSDMDDVMFWL</sequence>
<dbReference type="RefSeq" id="XP_023623814.1">
    <property type="nucleotide sequence ID" value="XM_023768046.1"/>
</dbReference>
<dbReference type="SUPFAM" id="SSF101690">
    <property type="entry name" value="PAZ domain"/>
    <property type="match status" value="1"/>
</dbReference>
<dbReference type="SUPFAM" id="SSF53098">
    <property type="entry name" value="Ribonuclease H-like"/>
    <property type="match status" value="1"/>
</dbReference>
<dbReference type="Pfam" id="PF08699">
    <property type="entry name" value="ArgoL1"/>
    <property type="match status" value="1"/>
</dbReference>
<dbReference type="Gene3D" id="3.30.420.10">
    <property type="entry name" value="Ribonuclease H-like superfamily/Ribonuclease H"/>
    <property type="match status" value="1"/>
</dbReference>
<dbReference type="SMART" id="SM00950">
    <property type="entry name" value="Piwi"/>
    <property type="match status" value="1"/>
</dbReference>
<dbReference type="InterPro" id="IPR003165">
    <property type="entry name" value="Piwi"/>
</dbReference>
<dbReference type="EMBL" id="FJUY01000003">
    <property type="protein sequence ID" value="CZT16921.1"/>
    <property type="molecule type" value="Genomic_DNA"/>
</dbReference>
<evidence type="ECO:0000259" key="2">
    <source>
        <dbReference type="PROSITE" id="PS50822"/>
    </source>
</evidence>
<dbReference type="OrthoDB" id="10252740at2759"/>
<feature type="coiled-coil region" evidence="1">
    <location>
        <begin position="540"/>
        <end position="577"/>
    </location>
</feature>
<evidence type="ECO:0000313" key="4">
    <source>
        <dbReference type="Proteomes" id="UP000225277"/>
    </source>
</evidence>
<organism evidence="3 4">
    <name type="scientific">Ramularia collo-cygni</name>
    <dbReference type="NCBI Taxonomy" id="112498"/>
    <lineage>
        <taxon>Eukaryota</taxon>
        <taxon>Fungi</taxon>
        <taxon>Dikarya</taxon>
        <taxon>Ascomycota</taxon>
        <taxon>Pezizomycotina</taxon>
        <taxon>Dothideomycetes</taxon>
        <taxon>Dothideomycetidae</taxon>
        <taxon>Mycosphaerellales</taxon>
        <taxon>Mycosphaerellaceae</taxon>
        <taxon>Ramularia</taxon>
    </lineage>
</organism>
<dbReference type="GO" id="GO:0003676">
    <property type="term" value="F:nucleic acid binding"/>
    <property type="evidence" value="ECO:0007669"/>
    <property type="project" value="InterPro"/>
</dbReference>
<dbReference type="Pfam" id="PF02171">
    <property type="entry name" value="Piwi"/>
    <property type="match status" value="1"/>
</dbReference>
<dbReference type="Gene3D" id="3.40.50.2300">
    <property type="match status" value="1"/>
</dbReference>